<evidence type="ECO:0000256" key="6">
    <source>
        <dbReference type="ARBA" id="ARBA00023316"/>
    </source>
</evidence>
<comment type="pathway">
    <text evidence="1 7">Cell wall biogenesis; peptidoglycan biosynthesis.</text>
</comment>
<keyword evidence="5 7" id="KW-0573">Peptidoglycan synthesis</keyword>
<name>A0A2T0RN91_9RHOB</name>
<dbReference type="GO" id="GO:0005576">
    <property type="term" value="C:extracellular region"/>
    <property type="evidence" value="ECO:0007669"/>
    <property type="project" value="TreeGrafter"/>
</dbReference>
<evidence type="ECO:0000313" key="11">
    <source>
        <dbReference type="Proteomes" id="UP000239480"/>
    </source>
</evidence>
<dbReference type="GO" id="GO:0018104">
    <property type="term" value="P:peptidoglycan-protein cross-linking"/>
    <property type="evidence" value="ECO:0007669"/>
    <property type="project" value="TreeGrafter"/>
</dbReference>
<dbReference type="InterPro" id="IPR005490">
    <property type="entry name" value="LD_TPept_cat_dom"/>
</dbReference>
<evidence type="ECO:0000259" key="9">
    <source>
        <dbReference type="PROSITE" id="PS52029"/>
    </source>
</evidence>
<reference evidence="10 11" key="1">
    <citation type="submission" date="2018-03" db="EMBL/GenBank/DDBJ databases">
        <title>Genomic Encyclopedia of Archaeal and Bacterial Type Strains, Phase II (KMG-II): from individual species to whole genera.</title>
        <authorList>
            <person name="Goeker M."/>
        </authorList>
    </citation>
    <scope>NUCLEOTIDE SEQUENCE [LARGE SCALE GENOMIC DNA]</scope>
    <source>
        <strain evidence="10 11">DSM 29328</strain>
    </source>
</reference>
<keyword evidence="3" id="KW-0808">Transferase</keyword>
<feature type="domain" description="L,D-TPase catalytic" evidence="9">
    <location>
        <begin position="88"/>
        <end position="197"/>
    </location>
</feature>
<evidence type="ECO:0000313" key="10">
    <source>
        <dbReference type="EMBL" id="PRY22592.1"/>
    </source>
</evidence>
<keyword evidence="4 7" id="KW-0133">Cell shape</keyword>
<evidence type="ECO:0000256" key="5">
    <source>
        <dbReference type="ARBA" id="ARBA00022984"/>
    </source>
</evidence>
<feature type="active site" description="Nucleophile" evidence="7">
    <location>
        <position position="173"/>
    </location>
</feature>
<sequence length="386" mass="41713">MSLDRACCVARPNSVFLSVTFEQINEDNMTAKSRLSRRSALTGALGLGLATALPLRANQGEEELIFNADNLLPGEFTWHPERSPTGAVAVIVSLPEQLVHVYRNGVRIAVSTCSTGKKGHRTPTGVFTVLQKDKDHRSSTYNSAPMPNMNRLTWDGIALHAGHLPGYPASHGCVRLPFAFSERLWTVTHYGTPVIIAGARNDPWELVHPGLLLDGSAEADLSVAVDALAAKKHPSDWTEAEAQPVTTVLVTSADRRVVLIENGEELADGELTIEGPATLGEHVFLLQHPGAGDDALVWHGLTHHPDPAAPLAQETRLLDRIRAPKAFTAQMQARMHPGMTLIVSDLPSTPDRRSGKDFVIMAGENLTSPRPKIRGDEVPTPSPSRG</sequence>
<proteinExistence type="inferred from homology"/>
<dbReference type="SUPFAM" id="SSF141523">
    <property type="entry name" value="L,D-transpeptidase catalytic domain-like"/>
    <property type="match status" value="1"/>
</dbReference>
<dbReference type="InterPro" id="IPR038063">
    <property type="entry name" value="Transpep_catalytic_dom"/>
</dbReference>
<protein>
    <submittedName>
        <fullName evidence="10">L,D-transpeptidase-like protein</fullName>
    </submittedName>
</protein>
<dbReference type="AlphaFoldDB" id="A0A2T0RN91"/>
<dbReference type="GO" id="GO:0071972">
    <property type="term" value="F:peptidoglycan L,D-transpeptidase activity"/>
    <property type="evidence" value="ECO:0007669"/>
    <property type="project" value="TreeGrafter"/>
</dbReference>
<evidence type="ECO:0000256" key="4">
    <source>
        <dbReference type="ARBA" id="ARBA00022960"/>
    </source>
</evidence>
<evidence type="ECO:0000256" key="1">
    <source>
        <dbReference type="ARBA" id="ARBA00004752"/>
    </source>
</evidence>
<comment type="similarity">
    <text evidence="2">Belongs to the YkuD family.</text>
</comment>
<feature type="active site" description="Proton donor/acceptor" evidence="7">
    <location>
        <position position="160"/>
    </location>
</feature>
<dbReference type="GO" id="GO:0016740">
    <property type="term" value="F:transferase activity"/>
    <property type="evidence" value="ECO:0007669"/>
    <property type="project" value="UniProtKB-KW"/>
</dbReference>
<keyword evidence="11" id="KW-1185">Reference proteome</keyword>
<keyword evidence="6 7" id="KW-0961">Cell wall biogenesis/degradation</keyword>
<dbReference type="PANTHER" id="PTHR30582:SF2">
    <property type="entry name" value="L,D-TRANSPEPTIDASE YCIB-RELATED"/>
    <property type="match status" value="1"/>
</dbReference>
<feature type="region of interest" description="Disordered" evidence="8">
    <location>
        <begin position="362"/>
        <end position="386"/>
    </location>
</feature>
<dbReference type="PANTHER" id="PTHR30582">
    <property type="entry name" value="L,D-TRANSPEPTIDASE"/>
    <property type="match status" value="1"/>
</dbReference>
<dbReference type="GO" id="GO:0071555">
    <property type="term" value="P:cell wall organization"/>
    <property type="evidence" value="ECO:0007669"/>
    <property type="project" value="UniProtKB-UniRule"/>
</dbReference>
<dbReference type="Pfam" id="PF03734">
    <property type="entry name" value="YkuD"/>
    <property type="match status" value="1"/>
</dbReference>
<dbReference type="UniPathway" id="UPA00219"/>
<gene>
    <name evidence="10" type="ORF">CLV78_106132</name>
</gene>
<organism evidence="10 11">
    <name type="scientific">Aliiruegeria haliotis</name>
    <dbReference type="NCBI Taxonomy" id="1280846"/>
    <lineage>
        <taxon>Bacteria</taxon>
        <taxon>Pseudomonadati</taxon>
        <taxon>Pseudomonadota</taxon>
        <taxon>Alphaproteobacteria</taxon>
        <taxon>Rhodobacterales</taxon>
        <taxon>Roseobacteraceae</taxon>
        <taxon>Aliiruegeria</taxon>
    </lineage>
</organism>
<evidence type="ECO:0000256" key="8">
    <source>
        <dbReference type="SAM" id="MobiDB-lite"/>
    </source>
</evidence>
<dbReference type="Gene3D" id="2.40.440.10">
    <property type="entry name" value="L,D-transpeptidase catalytic domain-like"/>
    <property type="match status" value="1"/>
</dbReference>
<dbReference type="PROSITE" id="PS52029">
    <property type="entry name" value="LD_TPASE"/>
    <property type="match status" value="1"/>
</dbReference>
<dbReference type="CDD" id="cd16913">
    <property type="entry name" value="YkuD_like"/>
    <property type="match status" value="1"/>
</dbReference>
<dbReference type="EMBL" id="PVTD01000006">
    <property type="protein sequence ID" value="PRY22592.1"/>
    <property type="molecule type" value="Genomic_DNA"/>
</dbReference>
<accession>A0A2T0RN91</accession>
<dbReference type="Proteomes" id="UP000239480">
    <property type="component" value="Unassembled WGS sequence"/>
</dbReference>
<comment type="caution">
    <text evidence="10">The sequence shown here is derived from an EMBL/GenBank/DDBJ whole genome shotgun (WGS) entry which is preliminary data.</text>
</comment>
<evidence type="ECO:0000256" key="7">
    <source>
        <dbReference type="PROSITE-ProRule" id="PRU01373"/>
    </source>
</evidence>
<evidence type="ECO:0000256" key="3">
    <source>
        <dbReference type="ARBA" id="ARBA00022679"/>
    </source>
</evidence>
<dbReference type="NCBIfam" id="NF004785">
    <property type="entry name" value="PRK06132.1-2"/>
    <property type="match status" value="1"/>
</dbReference>
<dbReference type="GO" id="GO:0008360">
    <property type="term" value="P:regulation of cell shape"/>
    <property type="evidence" value="ECO:0007669"/>
    <property type="project" value="UniProtKB-UniRule"/>
</dbReference>
<dbReference type="InterPro" id="IPR050979">
    <property type="entry name" value="LD-transpeptidase"/>
</dbReference>
<evidence type="ECO:0000256" key="2">
    <source>
        <dbReference type="ARBA" id="ARBA00005992"/>
    </source>
</evidence>